<accession>U9STK9</accession>
<organism evidence="1">
    <name type="scientific">Rhizophagus irregularis (strain DAOM 181602 / DAOM 197198 / MUCL 43194)</name>
    <name type="common">Arbuscular mycorrhizal fungus</name>
    <name type="synonym">Glomus intraradices</name>
    <dbReference type="NCBI Taxonomy" id="747089"/>
    <lineage>
        <taxon>Eukaryota</taxon>
        <taxon>Fungi</taxon>
        <taxon>Fungi incertae sedis</taxon>
        <taxon>Mucoromycota</taxon>
        <taxon>Glomeromycotina</taxon>
        <taxon>Glomeromycetes</taxon>
        <taxon>Glomerales</taxon>
        <taxon>Glomeraceae</taxon>
        <taxon>Rhizophagus</taxon>
    </lineage>
</organism>
<reference evidence="1" key="1">
    <citation type="submission" date="2013-07" db="EMBL/GenBank/DDBJ databases">
        <title>The genome of an arbuscular mycorrhizal fungus provides insights into the evolution of the oldest plant symbiosis.</title>
        <authorList>
            <consortium name="DOE Joint Genome Institute"/>
            <person name="Tisserant E."/>
            <person name="Malbreil M."/>
            <person name="Kuo A."/>
            <person name="Kohler A."/>
            <person name="Symeonidi A."/>
            <person name="Balestrini R."/>
            <person name="Charron P."/>
            <person name="Duensing N."/>
            <person name="Frei-dit-Frey N."/>
            <person name="Gianinazzi-Pearson V."/>
            <person name="Gilbert B."/>
            <person name="Handa Y."/>
            <person name="Hijri M."/>
            <person name="Kaul R."/>
            <person name="Kawaguchi M."/>
            <person name="Krajinski F."/>
            <person name="Lammers P."/>
            <person name="Lapierre D."/>
            <person name="Masclaux F.G."/>
            <person name="Murat C."/>
            <person name="Morin E."/>
            <person name="Ndikumana S."/>
            <person name="Pagni M."/>
            <person name="Petitpierre D."/>
            <person name="Requena N."/>
            <person name="Rosikiewicz P."/>
            <person name="Riley R."/>
            <person name="Saito K."/>
            <person name="San Clemente H."/>
            <person name="Shapiro H."/>
            <person name="van Tuinen D."/>
            <person name="Becard G."/>
            <person name="Bonfante P."/>
            <person name="Paszkowski U."/>
            <person name="Shachar-Hill Y."/>
            <person name="Young J.P."/>
            <person name="Sanders I.R."/>
            <person name="Henrissat B."/>
            <person name="Rensing S.A."/>
            <person name="Grigoriev I.V."/>
            <person name="Corradi N."/>
            <person name="Roux C."/>
            <person name="Martin F."/>
        </authorList>
    </citation>
    <scope>NUCLEOTIDE SEQUENCE</scope>
    <source>
        <strain evidence="1">DAOM 197198</strain>
    </source>
</reference>
<dbReference type="HOGENOM" id="CLU_1678859_0_0_1"/>
<sequence length="157" mass="18305">MANFSKEIFISRKLKFTQRISTGFLFYVFYFILNEHQTYFAEIILSSSCTSYIRIPGYVGYVDNKILSSGSNDIGGAYLAEIMSFLPTSRYLASINRARDLSVDYNNNTKKVSPNKHFYCIKSKHRVIQNWNYVNICDFSNYQLDNITNVQFQKFSL</sequence>
<dbReference type="EMBL" id="KI299662">
    <property type="protein sequence ID" value="ERZ97382.1"/>
    <property type="molecule type" value="Genomic_DNA"/>
</dbReference>
<gene>
    <name evidence="1" type="ORF">GLOINDRAFT_330254</name>
</gene>
<protein>
    <submittedName>
        <fullName evidence="1">Uncharacterized protein</fullName>
    </submittedName>
</protein>
<evidence type="ECO:0000313" key="1">
    <source>
        <dbReference type="EMBL" id="ERZ97382.1"/>
    </source>
</evidence>
<dbReference type="AlphaFoldDB" id="U9STK9"/>
<name>U9STK9_RHIID</name>
<proteinExistence type="predicted"/>